<dbReference type="Gene3D" id="2.60.40.10">
    <property type="entry name" value="Immunoglobulins"/>
    <property type="match status" value="1"/>
</dbReference>
<keyword evidence="3" id="KW-1185">Reference proteome</keyword>
<protein>
    <submittedName>
        <fullName evidence="2">Uncharacterized protein</fullName>
    </submittedName>
</protein>
<evidence type="ECO:0000313" key="2">
    <source>
        <dbReference type="EMBL" id="KAK2139665.1"/>
    </source>
</evidence>
<dbReference type="Proteomes" id="UP001208570">
    <property type="component" value="Unassembled WGS sequence"/>
</dbReference>
<feature type="non-terminal residue" evidence="2">
    <location>
        <position position="1"/>
    </location>
</feature>
<dbReference type="SUPFAM" id="SSF49265">
    <property type="entry name" value="Fibronectin type III"/>
    <property type="match status" value="1"/>
</dbReference>
<dbReference type="AlphaFoldDB" id="A0AAD9ISW0"/>
<evidence type="ECO:0000313" key="3">
    <source>
        <dbReference type="Proteomes" id="UP001208570"/>
    </source>
</evidence>
<name>A0AAD9ISW0_9ANNE</name>
<dbReference type="PANTHER" id="PTHR26391">
    <property type="entry name" value="INACTIVE TYROSINE-PROTEIN KINASE 7"/>
    <property type="match status" value="1"/>
</dbReference>
<dbReference type="EMBL" id="JAODUP010001661">
    <property type="protein sequence ID" value="KAK2139665.1"/>
    <property type="molecule type" value="Genomic_DNA"/>
</dbReference>
<comment type="caution">
    <text evidence="2">The sequence shown here is derived from an EMBL/GenBank/DDBJ whole genome shotgun (WGS) entry which is preliminary data.</text>
</comment>
<feature type="signal peptide" evidence="1">
    <location>
        <begin position="1"/>
        <end position="22"/>
    </location>
</feature>
<gene>
    <name evidence="2" type="ORF">LSH36_1663g00000</name>
</gene>
<sequence length="481" mass="53698">MLDIKLLVWVVAVYSLPLHCTGRCLFGSSDGCVFKCHCDKVKECNDPEVTCPGGCASDILGYKWRGSGCQIGKLFVDIVVKKSVVKPEPTAVTGDASKAVDGKPEPSCTDVAFSRGTLAQWSVDLGHQYKIININIQFPNLNCCGLEKSRNHFLVSVTTTDQEGDPDVVCIKENSDIIPPVKYTINCPDNTTDCSSCPAGVTCNDVIGCKRCLGSYRPDCKQDCDDSYYGTNCQQKCGKCRSGTVCNKISGACPSGCQQWWASDFCHTYIERPQTTNKSISILTSDDTSLTLEWVQITVAKDIVMFYGYKIKYKRSDDTNFVKEVIVVRQQLGSSINKVTIRDLVANTWYDVIINPYREWKGNKDYGLPYDTVKGRTRCTNPDNPKLTSVLRVPIIVDKTDKVDVIFEDLQKLYSGCDTLSKAWLRYKRQDYNNEQRMKLNVTSRASSFKPQYGGTYLVWLTVENNDGLKASSDIWNVTGK</sequence>
<proteinExistence type="predicted"/>
<evidence type="ECO:0000256" key="1">
    <source>
        <dbReference type="SAM" id="SignalP"/>
    </source>
</evidence>
<feature type="chain" id="PRO_5042261665" evidence="1">
    <location>
        <begin position="23"/>
        <end position="481"/>
    </location>
</feature>
<dbReference type="InterPro" id="IPR036116">
    <property type="entry name" value="FN3_sf"/>
</dbReference>
<organism evidence="2 3">
    <name type="scientific">Paralvinella palmiformis</name>
    <dbReference type="NCBI Taxonomy" id="53620"/>
    <lineage>
        <taxon>Eukaryota</taxon>
        <taxon>Metazoa</taxon>
        <taxon>Spiralia</taxon>
        <taxon>Lophotrochozoa</taxon>
        <taxon>Annelida</taxon>
        <taxon>Polychaeta</taxon>
        <taxon>Sedentaria</taxon>
        <taxon>Canalipalpata</taxon>
        <taxon>Terebellida</taxon>
        <taxon>Terebelliformia</taxon>
        <taxon>Alvinellidae</taxon>
        <taxon>Paralvinella</taxon>
    </lineage>
</organism>
<dbReference type="PANTHER" id="PTHR26391:SF18">
    <property type="entry name" value="PROTEIN KINASE RECEPTOR TIE-1, PUTATIVE-RELATED"/>
    <property type="match status" value="1"/>
</dbReference>
<reference evidence="2" key="1">
    <citation type="journal article" date="2023" name="Mol. Biol. Evol.">
        <title>Third-Generation Sequencing Reveals the Adaptive Role of the Epigenome in Three Deep-Sea Polychaetes.</title>
        <authorList>
            <person name="Perez M."/>
            <person name="Aroh O."/>
            <person name="Sun Y."/>
            <person name="Lan Y."/>
            <person name="Juniper S.K."/>
            <person name="Young C.R."/>
            <person name="Angers B."/>
            <person name="Qian P.Y."/>
        </authorList>
    </citation>
    <scope>NUCLEOTIDE SEQUENCE</scope>
    <source>
        <strain evidence="2">P08H-3</strain>
    </source>
</reference>
<accession>A0AAD9ISW0</accession>
<dbReference type="InterPro" id="IPR013783">
    <property type="entry name" value="Ig-like_fold"/>
</dbReference>
<dbReference type="Gene3D" id="2.60.120.260">
    <property type="entry name" value="Galactose-binding domain-like"/>
    <property type="match status" value="1"/>
</dbReference>
<keyword evidence="1" id="KW-0732">Signal</keyword>